<dbReference type="Proteomes" id="UP001153269">
    <property type="component" value="Unassembled WGS sequence"/>
</dbReference>
<feature type="compositionally biased region" description="Basic and acidic residues" evidence="1">
    <location>
        <begin position="15"/>
        <end position="27"/>
    </location>
</feature>
<evidence type="ECO:0000313" key="3">
    <source>
        <dbReference type="Proteomes" id="UP001153269"/>
    </source>
</evidence>
<gene>
    <name evidence="2" type="ORF">PLEPLA_LOCUS12845</name>
</gene>
<evidence type="ECO:0000256" key="1">
    <source>
        <dbReference type="SAM" id="MobiDB-lite"/>
    </source>
</evidence>
<feature type="region of interest" description="Disordered" evidence="1">
    <location>
        <begin position="52"/>
        <end position="72"/>
    </location>
</feature>
<keyword evidence="3" id="KW-1185">Reference proteome</keyword>
<accession>A0A9N7U6M0</accession>
<comment type="caution">
    <text evidence="2">The sequence shown here is derived from an EMBL/GenBank/DDBJ whole genome shotgun (WGS) entry which is preliminary data.</text>
</comment>
<dbReference type="AlphaFoldDB" id="A0A9N7U6M0"/>
<proteinExistence type="predicted"/>
<evidence type="ECO:0000313" key="2">
    <source>
        <dbReference type="EMBL" id="CAB1424916.1"/>
    </source>
</evidence>
<sequence length="106" mass="11707">MSPSDPASRPVTRPKRGDDKGLIREPIRLPPDSDMLIKKQYVEARLRAVVKTPPTPPVMDVQASERRPRQTPASVPVIIVEVRIILSQSEAEEGGRGGSRCQSQEI</sequence>
<dbReference type="EMBL" id="CADEAL010000765">
    <property type="protein sequence ID" value="CAB1424916.1"/>
    <property type="molecule type" value="Genomic_DNA"/>
</dbReference>
<reference evidence="2" key="1">
    <citation type="submission" date="2020-03" db="EMBL/GenBank/DDBJ databases">
        <authorList>
            <person name="Weist P."/>
        </authorList>
    </citation>
    <scope>NUCLEOTIDE SEQUENCE</scope>
</reference>
<organism evidence="2 3">
    <name type="scientific">Pleuronectes platessa</name>
    <name type="common">European plaice</name>
    <dbReference type="NCBI Taxonomy" id="8262"/>
    <lineage>
        <taxon>Eukaryota</taxon>
        <taxon>Metazoa</taxon>
        <taxon>Chordata</taxon>
        <taxon>Craniata</taxon>
        <taxon>Vertebrata</taxon>
        <taxon>Euteleostomi</taxon>
        <taxon>Actinopterygii</taxon>
        <taxon>Neopterygii</taxon>
        <taxon>Teleostei</taxon>
        <taxon>Neoteleostei</taxon>
        <taxon>Acanthomorphata</taxon>
        <taxon>Carangaria</taxon>
        <taxon>Pleuronectiformes</taxon>
        <taxon>Pleuronectoidei</taxon>
        <taxon>Pleuronectidae</taxon>
        <taxon>Pleuronectes</taxon>
    </lineage>
</organism>
<feature type="region of interest" description="Disordered" evidence="1">
    <location>
        <begin position="1"/>
        <end position="28"/>
    </location>
</feature>
<name>A0A9N7U6M0_PLEPL</name>
<protein>
    <submittedName>
        <fullName evidence="2">Uncharacterized protein</fullName>
    </submittedName>
</protein>